<evidence type="ECO:0000313" key="4">
    <source>
        <dbReference type="EMBL" id="TWT78435.1"/>
    </source>
</evidence>
<name>A0A5C5YTX6_9BACT</name>
<dbReference type="InterPro" id="IPR052177">
    <property type="entry name" value="Divisome_Glycosyl_Hydrolase"/>
</dbReference>
<feature type="chain" id="PRO_5022979008" description="Glycosyl hydrolase-like 10 domain-containing protein" evidence="2">
    <location>
        <begin position="29"/>
        <end position="502"/>
    </location>
</feature>
<evidence type="ECO:0000256" key="2">
    <source>
        <dbReference type="SAM" id="SignalP"/>
    </source>
</evidence>
<dbReference type="AlphaFoldDB" id="A0A5C5YTX6"/>
<organism evidence="4 5">
    <name type="scientific">Posidoniimonas polymericola</name>
    <dbReference type="NCBI Taxonomy" id="2528002"/>
    <lineage>
        <taxon>Bacteria</taxon>
        <taxon>Pseudomonadati</taxon>
        <taxon>Planctomycetota</taxon>
        <taxon>Planctomycetia</taxon>
        <taxon>Pirellulales</taxon>
        <taxon>Lacipirellulaceae</taxon>
        <taxon>Posidoniimonas</taxon>
    </lineage>
</organism>
<dbReference type="Gene3D" id="3.20.20.80">
    <property type="entry name" value="Glycosidases"/>
    <property type="match status" value="1"/>
</dbReference>
<dbReference type="PANTHER" id="PTHR43405:SF1">
    <property type="entry name" value="GLYCOSYL HYDROLASE DIGH"/>
    <property type="match status" value="1"/>
</dbReference>
<comment type="caution">
    <text evidence="4">The sequence shown here is derived from an EMBL/GenBank/DDBJ whole genome shotgun (WGS) entry which is preliminary data.</text>
</comment>
<dbReference type="InterPro" id="IPR003790">
    <property type="entry name" value="GHL10"/>
</dbReference>
<evidence type="ECO:0000313" key="5">
    <source>
        <dbReference type="Proteomes" id="UP000318478"/>
    </source>
</evidence>
<protein>
    <recommendedName>
        <fullName evidence="3">Glycosyl hydrolase-like 10 domain-containing protein</fullName>
    </recommendedName>
</protein>
<reference evidence="4 5" key="1">
    <citation type="submission" date="2019-02" db="EMBL/GenBank/DDBJ databases">
        <title>Deep-cultivation of Planctomycetes and their phenomic and genomic characterization uncovers novel biology.</title>
        <authorList>
            <person name="Wiegand S."/>
            <person name="Jogler M."/>
            <person name="Boedeker C."/>
            <person name="Pinto D."/>
            <person name="Vollmers J."/>
            <person name="Rivas-Marin E."/>
            <person name="Kohn T."/>
            <person name="Peeters S.H."/>
            <person name="Heuer A."/>
            <person name="Rast P."/>
            <person name="Oberbeckmann S."/>
            <person name="Bunk B."/>
            <person name="Jeske O."/>
            <person name="Meyerdierks A."/>
            <person name="Storesund J.E."/>
            <person name="Kallscheuer N."/>
            <person name="Luecker S."/>
            <person name="Lage O.M."/>
            <person name="Pohl T."/>
            <person name="Merkel B.J."/>
            <person name="Hornburger P."/>
            <person name="Mueller R.-W."/>
            <person name="Bruemmer F."/>
            <person name="Labrenz M."/>
            <person name="Spormann A.M."/>
            <person name="Op Den Camp H."/>
            <person name="Overmann J."/>
            <person name="Amann R."/>
            <person name="Jetten M.S.M."/>
            <person name="Mascher T."/>
            <person name="Medema M.H."/>
            <person name="Devos D.P."/>
            <person name="Kaster A.-K."/>
            <person name="Ovreas L."/>
            <person name="Rohde M."/>
            <person name="Galperin M.Y."/>
            <person name="Jogler C."/>
        </authorList>
    </citation>
    <scope>NUCLEOTIDE SEQUENCE [LARGE SCALE GENOMIC DNA]</scope>
    <source>
        <strain evidence="4 5">Pla123a</strain>
    </source>
</reference>
<accession>A0A5C5YTX6</accession>
<gene>
    <name evidence="4" type="ORF">Pla123a_12270</name>
</gene>
<dbReference type="SUPFAM" id="SSF51445">
    <property type="entry name" value="(Trans)glycosidases"/>
    <property type="match status" value="1"/>
</dbReference>
<proteinExistence type="predicted"/>
<evidence type="ECO:0000259" key="3">
    <source>
        <dbReference type="Pfam" id="PF02638"/>
    </source>
</evidence>
<dbReference type="InterPro" id="IPR017853">
    <property type="entry name" value="GH"/>
</dbReference>
<keyword evidence="5" id="KW-1185">Reference proteome</keyword>
<keyword evidence="1 2" id="KW-0732">Signal</keyword>
<dbReference type="PANTHER" id="PTHR43405">
    <property type="entry name" value="GLYCOSYL HYDROLASE DIGH"/>
    <property type="match status" value="1"/>
</dbReference>
<dbReference type="OrthoDB" id="9794671at2"/>
<feature type="domain" description="Glycosyl hydrolase-like 10" evidence="3">
    <location>
        <begin position="37"/>
        <end position="357"/>
    </location>
</feature>
<feature type="signal peptide" evidence="2">
    <location>
        <begin position="1"/>
        <end position="28"/>
    </location>
</feature>
<dbReference type="Pfam" id="PF02638">
    <property type="entry name" value="GHL10"/>
    <property type="match status" value="1"/>
</dbReference>
<evidence type="ECO:0000256" key="1">
    <source>
        <dbReference type="ARBA" id="ARBA00022729"/>
    </source>
</evidence>
<sequence length="502" mass="56455" precursor="true">MERYQSYARPLRFFAACLLMCGATRAGADGPPELQSEFRAAWIATVANIDWPSKPGLSTEDQQRELLGLLDKAVELNLNAIVLQVRPACDAFYSSELEPWSPYLTGVMGQATSPGYDPLEFAVREAHRRGLQLHAWFNPYRASHPSYKGELSADHISRRLPGSVVEYGAYQWLDPSDDDASRHSLDVIMDVVRRYDIDGVHFDDYFYPYPITAKADDGQDAEVPFPDDRSWEKYVASTPSGDRLSRDDWRRQSINQFVERVYQAIKAEKPHVLFGISPFGIWRPGHPESVVGFDAYEKLYADSKLWLEEGWVDYFTPQLYWPVRSSGQSYPILLEWWTRQNPHGRPIWPGLFTSKVRSKPEGDGWSAAEIVQQVRLTQAFAHAGGNVHFSMKALAKNYDGVADALADGPYAEPALPPVCGWLTESAPPARPIVRREEGRLVINSTNVDDVWLYAVQTHTTEGWTTRLLPGAADKADESAGEAFVTAIDRYGRRSEPARVAAP</sequence>
<dbReference type="EMBL" id="SJPO01000002">
    <property type="protein sequence ID" value="TWT78435.1"/>
    <property type="molecule type" value="Genomic_DNA"/>
</dbReference>
<dbReference type="Proteomes" id="UP000318478">
    <property type="component" value="Unassembled WGS sequence"/>
</dbReference>